<dbReference type="GO" id="GO:0046872">
    <property type="term" value="F:metal ion binding"/>
    <property type="evidence" value="ECO:0007669"/>
    <property type="project" value="UniProtKB-KW"/>
</dbReference>
<evidence type="ECO:0000256" key="17">
    <source>
        <dbReference type="SAM" id="Phobius"/>
    </source>
</evidence>
<evidence type="ECO:0000256" key="6">
    <source>
        <dbReference type="ARBA" id="ARBA00022692"/>
    </source>
</evidence>
<dbReference type="Gene3D" id="1.20.1260.140">
    <property type="entry name" value="Alternative oxidase"/>
    <property type="match status" value="1"/>
</dbReference>
<dbReference type="Proteomes" id="UP001208570">
    <property type="component" value="Unassembled WGS sequence"/>
</dbReference>
<evidence type="ECO:0000256" key="8">
    <source>
        <dbReference type="ARBA" id="ARBA00022792"/>
    </source>
</evidence>
<evidence type="ECO:0000256" key="10">
    <source>
        <dbReference type="ARBA" id="ARBA00022982"/>
    </source>
</evidence>
<comment type="similarity">
    <text evidence="3">Belongs to the alternative oxidase family.</text>
</comment>
<evidence type="ECO:0000256" key="2">
    <source>
        <dbReference type="ARBA" id="ARBA00004273"/>
    </source>
</evidence>
<protein>
    <recommendedName>
        <fullName evidence="20">Alternative oxidase</fullName>
    </recommendedName>
</protein>
<comment type="subcellular location">
    <subcellularLocation>
        <location evidence="2">Mitochondrion inner membrane</location>
    </subcellularLocation>
</comment>
<evidence type="ECO:0000256" key="4">
    <source>
        <dbReference type="ARBA" id="ARBA00022448"/>
    </source>
</evidence>
<keyword evidence="6 17" id="KW-0812">Transmembrane</keyword>
<evidence type="ECO:0000256" key="9">
    <source>
        <dbReference type="ARBA" id="ARBA00022946"/>
    </source>
</evidence>
<keyword evidence="7" id="KW-0479">Metal-binding</keyword>
<keyword evidence="14" id="KW-0496">Mitochondrion</keyword>
<accession>A0AAD9JYY0</accession>
<keyword evidence="11 17" id="KW-1133">Transmembrane helix</keyword>
<proteinExistence type="inferred from homology"/>
<dbReference type="CDD" id="cd01053">
    <property type="entry name" value="AOX"/>
    <property type="match status" value="1"/>
</dbReference>
<dbReference type="FunFam" id="1.20.1260.140:FF:000002">
    <property type="entry name" value="Alternative oxidase"/>
    <property type="match status" value="1"/>
</dbReference>
<keyword evidence="10" id="KW-0249">Electron transport</keyword>
<evidence type="ECO:0000256" key="12">
    <source>
        <dbReference type="ARBA" id="ARBA00023002"/>
    </source>
</evidence>
<dbReference type="InterPro" id="IPR002680">
    <property type="entry name" value="AOX"/>
</dbReference>
<comment type="cofactor">
    <cofactor evidence="1">
        <name>Fe cation</name>
        <dbReference type="ChEBI" id="CHEBI:24875"/>
    </cofactor>
</comment>
<dbReference type="AlphaFoldDB" id="A0AAD9JYY0"/>
<comment type="caution">
    <text evidence="18">The sequence shown here is derived from an EMBL/GenBank/DDBJ whole genome shotgun (WGS) entry which is preliminary data.</text>
</comment>
<evidence type="ECO:0000256" key="1">
    <source>
        <dbReference type="ARBA" id="ARBA00001962"/>
    </source>
</evidence>
<keyword evidence="4" id="KW-0813">Transport</keyword>
<organism evidence="18 19">
    <name type="scientific">Paralvinella palmiformis</name>
    <dbReference type="NCBI Taxonomy" id="53620"/>
    <lineage>
        <taxon>Eukaryota</taxon>
        <taxon>Metazoa</taxon>
        <taxon>Spiralia</taxon>
        <taxon>Lophotrochozoa</taxon>
        <taxon>Annelida</taxon>
        <taxon>Polychaeta</taxon>
        <taxon>Sedentaria</taxon>
        <taxon>Canalipalpata</taxon>
        <taxon>Terebellida</taxon>
        <taxon>Terebelliformia</taxon>
        <taxon>Alvinellidae</taxon>
        <taxon>Paralvinella</taxon>
    </lineage>
</organism>
<reference evidence="18" key="1">
    <citation type="journal article" date="2023" name="Mol. Biol. Evol.">
        <title>Third-Generation Sequencing Reveals the Adaptive Role of the Epigenome in Three Deep-Sea Polychaetes.</title>
        <authorList>
            <person name="Perez M."/>
            <person name="Aroh O."/>
            <person name="Sun Y."/>
            <person name="Lan Y."/>
            <person name="Juniper S.K."/>
            <person name="Young C.R."/>
            <person name="Angers B."/>
            <person name="Qian P.Y."/>
        </authorList>
    </citation>
    <scope>NUCLEOTIDE SEQUENCE</scope>
    <source>
        <strain evidence="18">P08H-3</strain>
    </source>
</reference>
<keyword evidence="13" id="KW-0408">Iron</keyword>
<keyword evidence="9" id="KW-0809">Transit peptide</keyword>
<evidence type="ECO:0000256" key="16">
    <source>
        <dbReference type="ARBA" id="ARBA00025285"/>
    </source>
</evidence>
<dbReference type="InterPro" id="IPR038659">
    <property type="entry name" value="AOX_sf"/>
</dbReference>
<evidence type="ECO:0000256" key="14">
    <source>
        <dbReference type="ARBA" id="ARBA00023128"/>
    </source>
</evidence>
<evidence type="ECO:0000313" key="18">
    <source>
        <dbReference type="EMBL" id="KAK2161627.1"/>
    </source>
</evidence>
<dbReference type="GO" id="GO:0009916">
    <property type="term" value="F:alternative oxidase activity"/>
    <property type="evidence" value="ECO:0007669"/>
    <property type="project" value="InterPro"/>
</dbReference>
<keyword evidence="15 17" id="KW-0472">Membrane</keyword>
<feature type="transmembrane region" description="Helical" evidence="17">
    <location>
        <begin position="236"/>
        <end position="259"/>
    </location>
</feature>
<keyword evidence="8" id="KW-0999">Mitochondrion inner membrane</keyword>
<dbReference type="EMBL" id="JAODUP010000113">
    <property type="protein sequence ID" value="KAK2161627.1"/>
    <property type="molecule type" value="Genomic_DNA"/>
</dbReference>
<evidence type="ECO:0000256" key="7">
    <source>
        <dbReference type="ARBA" id="ARBA00022723"/>
    </source>
</evidence>
<dbReference type="GO" id="GO:0010230">
    <property type="term" value="P:alternative respiration"/>
    <property type="evidence" value="ECO:0007669"/>
    <property type="project" value="TreeGrafter"/>
</dbReference>
<name>A0AAD9JYY0_9ANNE</name>
<keyword evidence="12" id="KW-0560">Oxidoreductase</keyword>
<keyword evidence="5" id="KW-0679">Respiratory chain</keyword>
<dbReference type="PANTHER" id="PTHR31803:SF3">
    <property type="entry name" value="ALTERNATIVE OXIDASE"/>
    <property type="match status" value="1"/>
</dbReference>
<dbReference type="GO" id="GO:0005743">
    <property type="term" value="C:mitochondrial inner membrane"/>
    <property type="evidence" value="ECO:0007669"/>
    <property type="project" value="UniProtKB-SubCell"/>
</dbReference>
<evidence type="ECO:0000256" key="15">
    <source>
        <dbReference type="ARBA" id="ARBA00023136"/>
    </source>
</evidence>
<evidence type="ECO:0000256" key="11">
    <source>
        <dbReference type="ARBA" id="ARBA00022989"/>
    </source>
</evidence>
<evidence type="ECO:0008006" key="20">
    <source>
        <dbReference type="Google" id="ProtNLM"/>
    </source>
</evidence>
<evidence type="ECO:0000256" key="13">
    <source>
        <dbReference type="ARBA" id="ARBA00023004"/>
    </source>
</evidence>
<evidence type="ECO:0000256" key="5">
    <source>
        <dbReference type="ARBA" id="ARBA00022660"/>
    </source>
</evidence>
<sequence length="351" mass="40127">MVMRSVILIPRLMLHSVRPISLLQQLPKSQYILAPQLSRTLYLNQALCSPHVADDNTNKTIDEMVSDRIEDIKSGKFQKMKDPQKLKHFRTPPNVDAAHSLDPTMVPKDGATTDGSYTLPHPIWSTKEVHSVKVTHKTPKGLLDWFAYLTIKSLRVSYDLVSGYNRRTRDEALWLNRIVFLETVAGVPGMVAAMVRHLHSLRKMRRDHGWIHTLLEEAENERMHLMTALQLKNPSLMFKGVVLAAQGAFVTWFGIFYLIAPRYCHRFVGYLEEEAVRTYTKCLKDIEDGAISHWKTKPAPQIAVNYWNLAPTATMKDVILAIRADEAHHRVVNHTLASMNKDDFNPYKPGE</sequence>
<dbReference type="PANTHER" id="PTHR31803">
    <property type="entry name" value="ALTERNATIVE OXIDASE"/>
    <property type="match status" value="1"/>
</dbReference>
<comment type="function">
    <text evidence="16">Catalyzes cyanide-resistant oxygen consumption. May increase respiration when the cytochrome respiratory pathway is restricted, or in response to low temperatures.</text>
</comment>
<evidence type="ECO:0000256" key="3">
    <source>
        <dbReference type="ARBA" id="ARBA00008388"/>
    </source>
</evidence>
<feature type="transmembrane region" description="Helical" evidence="17">
    <location>
        <begin position="174"/>
        <end position="195"/>
    </location>
</feature>
<keyword evidence="19" id="KW-1185">Reference proteome</keyword>
<dbReference type="Pfam" id="PF01786">
    <property type="entry name" value="AOX"/>
    <property type="match status" value="1"/>
</dbReference>
<gene>
    <name evidence="18" type="ORF">LSH36_113g05031</name>
</gene>
<evidence type="ECO:0000313" key="19">
    <source>
        <dbReference type="Proteomes" id="UP001208570"/>
    </source>
</evidence>